<sequence length="117" mass="13711">MATIENEAKKLAATYARWLRLPEDALFGRNGEGPIRKMYKKINEAKNKDDIREILNISQYEMQRQTFNDLTRFANELLSKIGQMSDEDALKFTKEVFKYFQIDLATKIENIRSGNWA</sequence>
<reference evidence="1 2" key="1">
    <citation type="submission" date="2014-03" db="EMBL/GenBank/DDBJ databases">
        <title>Draft genome sequence of the novel thermoacidophilic archaea Acidianus copahuensis ALE1 strain, isolated from Copahue volcanic area in Neuquen Argentina.</title>
        <authorList>
            <person name="Urbieta M.S."/>
            <person name="Rascovan N."/>
            <person name="Castro C."/>
            <person name="Revale S."/>
            <person name="Giaveno M.A."/>
            <person name="Vazquez M.P."/>
            <person name="Donati E.R."/>
        </authorList>
    </citation>
    <scope>NUCLEOTIDE SEQUENCE [LARGE SCALE GENOMIC DNA]</scope>
    <source>
        <strain evidence="1 2">ALE1</strain>
    </source>
</reference>
<protein>
    <recommendedName>
        <fullName evidence="3">CRISPR type III-B/RAMP module-associated protein Cmr5</fullName>
    </recommendedName>
</protein>
<dbReference type="AlphaFoldDB" id="A0A031LPK6"/>
<evidence type="ECO:0000313" key="2">
    <source>
        <dbReference type="Proteomes" id="UP000024332"/>
    </source>
</evidence>
<gene>
    <name evidence="1" type="ORF">CM19_06570</name>
</gene>
<name>A0A031LPK6_9CREN</name>
<organism evidence="1 2">
    <name type="scientific">Candidatus Acidianus copahuensis</name>
    <dbReference type="NCBI Taxonomy" id="1160895"/>
    <lineage>
        <taxon>Archaea</taxon>
        <taxon>Thermoproteota</taxon>
        <taxon>Thermoprotei</taxon>
        <taxon>Sulfolobales</taxon>
        <taxon>Sulfolobaceae</taxon>
        <taxon>Acidianus</taxon>
    </lineage>
</organism>
<dbReference type="OrthoDB" id="33020at2157"/>
<dbReference type="RefSeq" id="WP_048099534.1">
    <property type="nucleotide sequence ID" value="NZ_JFZT01000039.1"/>
</dbReference>
<dbReference type="STRING" id="1160895.CM19_06570"/>
<proteinExistence type="predicted"/>
<keyword evidence="2" id="KW-1185">Reference proteome</keyword>
<evidence type="ECO:0008006" key="3">
    <source>
        <dbReference type="Google" id="ProtNLM"/>
    </source>
</evidence>
<dbReference type="Proteomes" id="UP000024332">
    <property type="component" value="Unassembled WGS sequence"/>
</dbReference>
<accession>A0A031LPK6</accession>
<evidence type="ECO:0000313" key="1">
    <source>
        <dbReference type="EMBL" id="EZQ07017.1"/>
    </source>
</evidence>
<dbReference type="EMBL" id="JFZT01000039">
    <property type="protein sequence ID" value="EZQ07017.1"/>
    <property type="molecule type" value="Genomic_DNA"/>
</dbReference>
<comment type="caution">
    <text evidence="1">The sequence shown here is derived from an EMBL/GenBank/DDBJ whole genome shotgun (WGS) entry which is preliminary data.</text>
</comment>